<feature type="compositionally biased region" description="Basic and acidic residues" evidence="2">
    <location>
        <begin position="140"/>
        <end position="149"/>
    </location>
</feature>
<evidence type="ECO:0000313" key="5">
    <source>
        <dbReference type="Proteomes" id="UP001217417"/>
    </source>
</evidence>
<dbReference type="InterPro" id="IPR054722">
    <property type="entry name" value="PolX-like_BBD"/>
</dbReference>
<name>A0AAD7QLF8_9ASCO</name>
<dbReference type="PANTHER" id="PTHR47592">
    <property type="entry name" value="PBF68 PROTEIN"/>
    <property type="match status" value="1"/>
</dbReference>
<dbReference type="InterPro" id="IPR001878">
    <property type="entry name" value="Znf_CCHC"/>
</dbReference>
<dbReference type="Proteomes" id="UP001217417">
    <property type="component" value="Unassembled WGS sequence"/>
</dbReference>
<keyword evidence="5" id="KW-1185">Reference proteome</keyword>
<dbReference type="AlphaFoldDB" id="A0AAD7QLF8"/>
<evidence type="ECO:0000256" key="2">
    <source>
        <dbReference type="SAM" id="MobiDB-lite"/>
    </source>
</evidence>
<dbReference type="InterPro" id="IPR036875">
    <property type="entry name" value="Znf_CCHC_sf"/>
</dbReference>
<dbReference type="Pfam" id="PF22936">
    <property type="entry name" value="Pol_BBD"/>
    <property type="match status" value="1"/>
</dbReference>
<evidence type="ECO:0000256" key="1">
    <source>
        <dbReference type="PROSITE-ProRule" id="PRU00047"/>
    </source>
</evidence>
<keyword evidence="1" id="KW-0479">Metal-binding</keyword>
<evidence type="ECO:0000259" key="3">
    <source>
        <dbReference type="PROSITE" id="PS50158"/>
    </source>
</evidence>
<organism evidence="4 5">
    <name type="scientific">Lipomyces tetrasporus</name>
    <dbReference type="NCBI Taxonomy" id="54092"/>
    <lineage>
        <taxon>Eukaryota</taxon>
        <taxon>Fungi</taxon>
        <taxon>Dikarya</taxon>
        <taxon>Ascomycota</taxon>
        <taxon>Saccharomycotina</taxon>
        <taxon>Lipomycetes</taxon>
        <taxon>Lipomycetales</taxon>
        <taxon>Lipomycetaceae</taxon>
        <taxon>Lipomyces</taxon>
    </lineage>
</organism>
<dbReference type="SMART" id="SM00343">
    <property type="entry name" value="ZnF_C2HC"/>
    <property type="match status" value="1"/>
</dbReference>
<evidence type="ECO:0000313" key="4">
    <source>
        <dbReference type="EMBL" id="KAJ8097248.1"/>
    </source>
</evidence>
<dbReference type="GO" id="GO:0003676">
    <property type="term" value="F:nucleic acid binding"/>
    <property type="evidence" value="ECO:0007669"/>
    <property type="project" value="InterPro"/>
</dbReference>
<dbReference type="EMBL" id="JARPMG010000012">
    <property type="protein sequence ID" value="KAJ8097248.1"/>
    <property type="molecule type" value="Genomic_DNA"/>
</dbReference>
<gene>
    <name evidence="4" type="ORF">POJ06DRAFT_286769</name>
</gene>
<keyword evidence="1" id="KW-0862">Zinc</keyword>
<keyword evidence="1" id="KW-0863">Zinc-finger</keyword>
<dbReference type="PROSITE" id="PS50158">
    <property type="entry name" value="ZF_CCHC"/>
    <property type="match status" value="1"/>
</dbReference>
<sequence length="294" mass="33430">MEERYKESSLTRQLELVNKLFTWKCKKSENPDKWVQEWCDVLKEFLNMQTDKEDFWKVVMLNNFPEEYAGAITSLGSISDIPIRLIGSKLGERLWGLKGQNAARGNSKETAYGVNNDKKKESRTCYTCGKAGHLMKGCRRNKEENRRDNNQNGSRATTQKSGNKDHQGRPKERNLALTERMALIATDTNSAIKPGQWYLDSGASYHYCNDITQMFDLRKDNRVVEVANGAEVEIEGIGSVRIALTNAEGETAPFTLQEVRYSPKFSMSLLSIGRATDTCNDEIEIAFRKQDAYL</sequence>
<comment type="caution">
    <text evidence="4">The sequence shown here is derived from an EMBL/GenBank/DDBJ whole genome shotgun (WGS) entry which is preliminary data.</text>
</comment>
<dbReference type="SUPFAM" id="SSF57756">
    <property type="entry name" value="Retrovirus zinc finger-like domains"/>
    <property type="match status" value="1"/>
</dbReference>
<feature type="compositionally biased region" description="Basic and acidic residues" evidence="2">
    <location>
        <begin position="162"/>
        <end position="172"/>
    </location>
</feature>
<reference evidence="4" key="1">
    <citation type="submission" date="2023-03" db="EMBL/GenBank/DDBJ databases">
        <title>Near-Complete genome sequence of Lipomyces tetrasporous NRRL Y-64009, an oleaginous yeast capable of growing on lignocellulosic hydrolysates.</title>
        <authorList>
            <consortium name="Lawrence Berkeley National Laboratory"/>
            <person name="Jagtap S.S."/>
            <person name="Liu J.-J."/>
            <person name="Walukiewicz H.E."/>
            <person name="Pangilinan J."/>
            <person name="Lipzen A."/>
            <person name="Ahrendt S."/>
            <person name="Koriabine M."/>
            <person name="Cobaugh K."/>
            <person name="Salamov A."/>
            <person name="Yoshinaga Y."/>
            <person name="Ng V."/>
            <person name="Daum C."/>
            <person name="Grigoriev I.V."/>
            <person name="Slininger P.J."/>
            <person name="Dien B.S."/>
            <person name="Jin Y.-S."/>
            <person name="Rao C.V."/>
        </authorList>
    </citation>
    <scope>NUCLEOTIDE SEQUENCE</scope>
    <source>
        <strain evidence="4">NRRL Y-64009</strain>
    </source>
</reference>
<feature type="region of interest" description="Disordered" evidence="2">
    <location>
        <begin position="139"/>
        <end position="172"/>
    </location>
</feature>
<dbReference type="Gene3D" id="4.10.60.10">
    <property type="entry name" value="Zinc finger, CCHC-type"/>
    <property type="match status" value="1"/>
</dbReference>
<dbReference type="RefSeq" id="XP_056040698.1">
    <property type="nucleotide sequence ID" value="XM_056190238.1"/>
</dbReference>
<feature type="domain" description="CCHC-type" evidence="3">
    <location>
        <begin position="125"/>
        <end position="140"/>
    </location>
</feature>
<accession>A0AAD7QLF8</accession>
<protein>
    <recommendedName>
        <fullName evidence="3">CCHC-type domain-containing protein</fullName>
    </recommendedName>
</protein>
<dbReference type="GO" id="GO:0008270">
    <property type="term" value="F:zinc ion binding"/>
    <property type="evidence" value="ECO:0007669"/>
    <property type="project" value="UniProtKB-KW"/>
</dbReference>
<dbReference type="PANTHER" id="PTHR47592:SF6">
    <property type="entry name" value="PBF68 PROTEIN"/>
    <property type="match status" value="1"/>
</dbReference>
<dbReference type="GeneID" id="80885404"/>
<proteinExistence type="predicted"/>